<organism evidence="2 3">
    <name type="scientific">Streptomyces daliensis</name>
    <dbReference type="NCBI Taxonomy" id="299421"/>
    <lineage>
        <taxon>Bacteria</taxon>
        <taxon>Bacillati</taxon>
        <taxon>Actinomycetota</taxon>
        <taxon>Actinomycetes</taxon>
        <taxon>Kitasatosporales</taxon>
        <taxon>Streptomycetaceae</taxon>
        <taxon>Streptomyces</taxon>
    </lineage>
</organism>
<dbReference type="AlphaFoldDB" id="A0A8T4J6J2"/>
<dbReference type="InterPro" id="IPR035418">
    <property type="entry name" value="AraC-bd_2"/>
</dbReference>
<sequence length="81" mass="8552">CTVEHDAGGGRVAALRTDEMALYDSSRPLTCHTAEPEFTALLAQVPRSLLPLPPDASPELEVVRTSSGEGMGALLARYLTA</sequence>
<feature type="non-terminal residue" evidence="2">
    <location>
        <position position="81"/>
    </location>
</feature>
<accession>A0A8T4J6J2</accession>
<feature type="domain" description="Transcription regulator HTH AraC- type ligand binding" evidence="1">
    <location>
        <begin position="9"/>
        <end position="80"/>
    </location>
</feature>
<feature type="non-terminal residue" evidence="2">
    <location>
        <position position="1"/>
    </location>
</feature>
<comment type="caution">
    <text evidence="2">The sequence shown here is derived from an EMBL/GenBank/DDBJ whole genome shotgun (WGS) entry which is preliminary data.</text>
</comment>
<dbReference type="Proteomes" id="UP000675554">
    <property type="component" value="Unassembled WGS sequence"/>
</dbReference>
<protein>
    <submittedName>
        <fullName evidence="2">AraC family transcriptional regulator</fullName>
    </submittedName>
</protein>
<dbReference type="Pfam" id="PF14525">
    <property type="entry name" value="AraC_binding_2"/>
    <property type="match status" value="1"/>
</dbReference>
<evidence type="ECO:0000313" key="2">
    <source>
        <dbReference type="EMBL" id="MBR7678663.1"/>
    </source>
</evidence>
<evidence type="ECO:0000313" key="3">
    <source>
        <dbReference type="Proteomes" id="UP000675554"/>
    </source>
</evidence>
<reference evidence="2" key="1">
    <citation type="submission" date="2021-04" db="EMBL/GenBank/DDBJ databases">
        <title>Sequencing of actinobacteria type strains.</title>
        <authorList>
            <person name="Nguyen G.-S."/>
            <person name="Wentzel A."/>
        </authorList>
    </citation>
    <scope>NUCLEOTIDE SEQUENCE</scope>
    <source>
        <strain evidence="2">DSM 42095</strain>
    </source>
</reference>
<keyword evidence="3" id="KW-1185">Reference proteome</keyword>
<evidence type="ECO:0000259" key="1">
    <source>
        <dbReference type="Pfam" id="PF14525"/>
    </source>
</evidence>
<dbReference type="EMBL" id="JAGSMN010001694">
    <property type="protein sequence ID" value="MBR7678663.1"/>
    <property type="molecule type" value="Genomic_DNA"/>
</dbReference>
<name>A0A8T4J6J2_9ACTN</name>
<gene>
    <name evidence="2" type="ORF">KDA82_38055</name>
</gene>
<proteinExistence type="predicted"/>